<dbReference type="Proteomes" id="UP001153636">
    <property type="component" value="Chromosome 8"/>
</dbReference>
<sequence length="278" mass="32127">METETNSLILRKIKYDQCDIGPYKVVIQNNKKNLGNLHPVELDLGPDLSDTDSIEPFEGSSDEYRPDDSFSESINSNNLESEELERTNEVSEDLFIVPESLPDIEKDVHRLDETAEINHQPIPPNIRKKKYFSPKIKTSKKRKRKPEQWVKRKAALSREKGQSYKSYKGEDIAAKSVAMGNLCPDKCRLKCSDKFTIEQRENIMFSFYKLDINGKNALLFNSIRSSSPGRKRKGATNHKTATYQYFLTLEKKQTLVCKRAFISLYQISKKKMKSFKIK</sequence>
<gene>
    <name evidence="2" type="ORF">PSYICH_LOCUS14038</name>
</gene>
<dbReference type="OrthoDB" id="6781165at2759"/>
<accession>A0A9P0GM27</accession>
<dbReference type="EMBL" id="OV651820">
    <property type="protein sequence ID" value="CAH1114771.1"/>
    <property type="molecule type" value="Genomic_DNA"/>
</dbReference>
<proteinExistence type="predicted"/>
<organism evidence="2 3">
    <name type="scientific">Psylliodes chrysocephalus</name>
    <dbReference type="NCBI Taxonomy" id="3402493"/>
    <lineage>
        <taxon>Eukaryota</taxon>
        <taxon>Metazoa</taxon>
        <taxon>Ecdysozoa</taxon>
        <taxon>Arthropoda</taxon>
        <taxon>Hexapoda</taxon>
        <taxon>Insecta</taxon>
        <taxon>Pterygota</taxon>
        <taxon>Neoptera</taxon>
        <taxon>Endopterygota</taxon>
        <taxon>Coleoptera</taxon>
        <taxon>Polyphaga</taxon>
        <taxon>Cucujiformia</taxon>
        <taxon>Chrysomeloidea</taxon>
        <taxon>Chrysomelidae</taxon>
        <taxon>Galerucinae</taxon>
        <taxon>Alticini</taxon>
        <taxon>Psylliodes</taxon>
    </lineage>
</organism>
<dbReference type="PANTHER" id="PTHR10773:SF19">
    <property type="match status" value="1"/>
</dbReference>
<feature type="region of interest" description="Disordered" evidence="1">
    <location>
        <begin position="45"/>
        <end position="88"/>
    </location>
</feature>
<reference evidence="2" key="1">
    <citation type="submission" date="2022-01" db="EMBL/GenBank/DDBJ databases">
        <authorList>
            <person name="King R."/>
        </authorList>
    </citation>
    <scope>NUCLEOTIDE SEQUENCE</scope>
</reference>
<dbReference type="AlphaFoldDB" id="A0A9P0GM27"/>
<evidence type="ECO:0000313" key="3">
    <source>
        <dbReference type="Proteomes" id="UP001153636"/>
    </source>
</evidence>
<feature type="compositionally biased region" description="Basic and acidic residues" evidence="1">
    <location>
        <begin position="146"/>
        <end position="155"/>
    </location>
</feature>
<feature type="compositionally biased region" description="Basic residues" evidence="1">
    <location>
        <begin position="135"/>
        <end position="145"/>
    </location>
</feature>
<dbReference type="PANTHER" id="PTHR10773">
    <property type="entry name" value="DNA-DIRECTED RNA POLYMERASES I, II, AND III SUBUNIT RPABC2"/>
    <property type="match status" value="1"/>
</dbReference>
<evidence type="ECO:0000313" key="2">
    <source>
        <dbReference type="EMBL" id="CAH1114771.1"/>
    </source>
</evidence>
<name>A0A9P0GM27_9CUCU</name>
<protein>
    <submittedName>
        <fullName evidence="2">Uncharacterized protein</fullName>
    </submittedName>
</protein>
<evidence type="ECO:0000256" key="1">
    <source>
        <dbReference type="SAM" id="MobiDB-lite"/>
    </source>
</evidence>
<feature type="region of interest" description="Disordered" evidence="1">
    <location>
        <begin position="135"/>
        <end position="155"/>
    </location>
</feature>
<keyword evidence="3" id="KW-1185">Reference proteome</keyword>